<sequence length="417" mass="44094">MSVAVRFAARTDVGLVRSRNEDSGYAGPHLLAVADGMGGHAGGNVASSLVLARLAPLDGDSHGSDDALEVLADTVAEANRSLARAMAADQGLHGMGTTLTALLRSGPNGLALVHIGDSRAYLLRNGIFSQITRDHSFVQSLVDAGRISDEEAEHHPQRSLVTRVLTGAPEDEPDLSMRQAHIGDRYLICSDGLSDYVGRATIEEVVRAGYDPSETARRLVDLAMRAGAPDNVTCVVGDIVDSADGATQPIVVGAVAERRQDTTQPLVLNPAQKAAALRRSVVADLDADADPADEPRRRGRIARIVALVLIVLFALFGGLYGAYAWSQQQLFVGESGGKVAVFQGLPQTLGPFTLSSVRTTSDVDVADLPDFYRERVERTIRATDEAAAEAQINELRAQATACVQRRNAGVPCGSGQS</sequence>
<dbReference type="eggNOG" id="COG0631">
    <property type="taxonomic scope" value="Bacteria"/>
</dbReference>
<reference evidence="3 4" key="1">
    <citation type="submission" date="2012-08" db="EMBL/GenBank/DDBJ databases">
        <title>Whole genome shotgun sequence of Kineosphaera limosa NBRC 100340.</title>
        <authorList>
            <person name="Yoshida I."/>
            <person name="Isaki S."/>
            <person name="Hosoyama A."/>
            <person name="Tsuchikane K."/>
            <person name="Katsumata H."/>
            <person name="Ando Y."/>
            <person name="Ohji S."/>
            <person name="Hamada M."/>
            <person name="Tamura T."/>
            <person name="Yamazoe A."/>
            <person name="Yamazaki S."/>
            <person name="Fujita N."/>
        </authorList>
    </citation>
    <scope>NUCLEOTIDE SEQUENCE [LARGE SCALE GENOMIC DNA]</scope>
    <source>
        <strain evidence="3 4">NBRC 100340</strain>
    </source>
</reference>
<evidence type="ECO:0000259" key="2">
    <source>
        <dbReference type="PROSITE" id="PS51746"/>
    </source>
</evidence>
<dbReference type="InterPro" id="IPR015655">
    <property type="entry name" value="PP2C"/>
</dbReference>
<dbReference type="Gene3D" id="3.60.40.10">
    <property type="entry name" value="PPM-type phosphatase domain"/>
    <property type="match status" value="1"/>
</dbReference>
<dbReference type="EMBL" id="BAHD01000019">
    <property type="protein sequence ID" value="GAB95374.1"/>
    <property type="molecule type" value="Genomic_DNA"/>
</dbReference>
<protein>
    <submittedName>
        <fullName evidence="3">Serine/threonine protein phosphatase PstP</fullName>
    </submittedName>
</protein>
<dbReference type="PROSITE" id="PS51746">
    <property type="entry name" value="PPM_2"/>
    <property type="match status" value="1"/>
</dbReference>
<dbReference type="PANTHER" id="PTHR13832:SF827">
    <property type="entry name" value="PROTEIN PHOSPHATASE 1L"/>
    <property type="match status" value="1"/>
</dbReference>
<keyword evidence="1" id="KW-0472">Membrane</keyword>
<dbReference type="SMART" id="SM00331">
    <property type="entry name" value="PP2C_SIG"/>
    <property type="match status" value="1"/>
</dbReference>
<name>K6X993_9MICO</name>
<dbReference type="OrthoDB" id="9801841at2"/>
<dbReference type="InterPro" id="IPR036457">
    <property type="entry name" value="PPM-type-like_dom_sf"/>
</dbReference>
<dbReference type="STRING" id="1184609.KILIM_019_00260"/>
<dbReference type="SMART" id="SM00332">
    <property type="entry name" value="PP2Cc"/>
    <property type="match status" value="1"/>
</dbReference>
<feature type="domain" description="PPM-type phosphatase" evidence="2">
    <location>
        <begin position="6"/>
        <end position="239"/>
    </location>
</feature>
<comment type="caution">
    <text evidence="3">The sequence shown here is derived from an EMBL/GenBank/DDBJ whole genome shotgun (WGS) entry which is preliminary data.</text>
</comment>
<dbReference type="GO" id="GO:0004722">
    <property type="term" value="F:protein serine/threonine phosphatase activity"/>
    <property type="evidence" value="ECO:0007669"/>
    <property type="project" value="InterPro"/>
</dbReference>
<organism evidence="3 4">
    <name type="scientific">Kineosphaera limosa NBRC 100340</name>
    <dbReference type="NCBI Taxonomy" id="1184609"/>
    <lineage>
        <taxon>Bacteria</taxon>
        <taxon>Bacillati</taxon>
        <taxon>Actinomycetota</taxon>
        <taxon>Actinomycetes</taxon>
        <taxon>Micrococcales</taxon>
        <taxon>Dermatophilaceae</taxon>
        <taxon>Kineosphaera</taxon>
    </lineage>
</organism>
<accession>K6X993</accession>
<dbReference type="RefSeq" id="WP_006591906.1">
    <property type="nucleotide sequence ID" value="NZ_BAHD01000019.1"/>
</dbReference>
<evidence type="ECO:0000313" key="4">
    <source>
        <dbReference type="Proteomes" id="UP000008366"/>
    </source>
</evidence>
<keyword evidence="1" id="KW-1133">Transmembrane helix</keyword>
<dbReference type="PANTHER" id="PTHR13832">
    <property type="entry name" value="PROTEIN PHOSPHATASE 2C"/>
    <property type="match status" value="1"/>
</dbReference>
<keyword evidence="4" id="KW-1185">Reference proteome</keyword>
<dbReference type="Pfam" id="PF00481">
    <property type="entry name" value="PP2C"/>
    <property type="match status" value="1"/>
</dbReference>
<dbReference type="CDD" id="cd00143">
    <property type="entry name" value="PP2Cc"/>
    <property type="match status" value="1"/>
</dbReference>
<dbReference type="InterPro" id="IPR001932">
    <property type="entry name" value="PPM-type_phosphatase-like_dom"/>
</dbReference>
<gene>
    <name evidence="3" type="primary">pstP</name>
    <name evidence="3" type="ORF">KILIM_019_00260</name>
</gene>
<dbReference type="SUPFAM" id="SSF81606">
    <property type="entry name" value="PP2C-like"/>
    <property type="match status" value="1"/>
</dbReference>
<evidence type="ECO:0000256" key="1">
    <source>
        <dbReference type="SAM" id="Phobius"/>
    </source>
</evidence>
<keyword evidence="1" id="KW-0812">Transmembrane</keyword>
<proteinExistence type="predicted"/>
<feature type="transmembrane region" description="Helical" evidence="1">
    <location>
        <begin position="304"/>
        <end position="325"/>
    </location>
</feature>
<evidence type="ECO:0000313" key="3">
    <source>
        <dbReference type="EMBL" id="GAB95374.1"/>
    </source>
</evidence>
<dbReference type="AlphaFoldDB" id="K6X993"/>
<dbReference type="Proteomes" id="UP000008366">
    <property type="component" value="Unassembled WGS sequence"/>
</dbReference>